<keyword evidence="4" id="KW-1185">Reference proteome</keyword>
<feature type="transmembrane region" description="Helical" evidence="2">
    <location>
        <begin position="92"/>
        <end position="114"/>
    </location>
</feature>
<evidence type="ECO:0000256" key="2">
    <source>
        <dbReference type="SAM" id="Phobius"/>
    </source>
</evidence>
<accession>A0A9W6BYR6</accession>
<dbReference type="OrthoDB" id="548645at2759"/>
<dbReference type="Proteomes" id="UP001165080">
    <property type="component" value="Unassembled WGS sequence"/>
</dbReference>
<proteinExistence type="predicted"/>
<protein>
    <submittedName>
        <fullName evidence="3">Uncharacterized protein</fullName>
    </submittedName>
</protein>
<reference evidence="3 4" key="1">
    <citation type="journal article" date="2023" name="Commun. Biol.">
        <title>Reorganization of the ancestral sex-determining regions during the evolution of trioecy in Pleodorina starrii.</title>
        <authorList>
            <person name="Takahashi K."/>
            <person name="Suzuki S."/>
            <person name="Kawai-Toyooka H."/>
            <person name="Yamamoto K."/>
            <person name="Hamaji T."/>
            <person name="Ootsuki R."/>
            <person name="Yamaguchi H."/>
            <person name="Kawachi M."/>
            <person name="Higashiyama T."/>
            <person name="Nozaki H."/>
        </authorList>
    </citation>
    <scope>NUCLEOTIDE SEQUENCE [LARGE SCALE GENOMIC DNA]</scope>
    <source>
        <strain evidence="3 4">NIES-4479</strain>
    </source>
</reference>
<evidence type="ECO:0000313" key="4">
    <source>
        <dbReference type="Proteomes" id="UP001165080"/>
    </source>
</evidence>
<keyword evidence="2" id="KW-1133">Transmembrane helix</keyword>
<keyword evidence="2" id="KW-0812">Transmembrane</keyword>
<dbReference type="AlphaFoldDB" id="A0A9W6BYR6"/>
<organism evidence="3 4">
    <name type="scientific">Pleodorina starrii</name>
    <dbReference type="NCBI Taxonomy" id="330485"/>
    <lineage>
        <taxon>Eukaryota</taxon>
        <taxon>Viridiplantae</taxon>
        <taxon>Chlorophyta</taxon>
        <taxon>core chlorophytes</taxon>
        <taxon>Chlorophyceae</taxon>
        <taxon>CS clade</taxon>
        <taxon>Chlamydomonadales</taxon>
        <taxon>Volvocaceae</taxon>
        <taxon>Pleodorina</taxon>
    </lineage>
</organism>
<evidence type="ECO:0000313" key="3">
    <source>
        <dbReference type="EMBL" id="GLC60322.1"/>
    </source>
</evidence>
<name>A0A9W6BYR6_9CHLO</name>
<keyword evidence="2" id="KW-0472">Membrane</keyword>
<dbReference type="EMBL" id="BRXU01000033">
    <property type="protein sequence ID" value="GLC60322.1"/>
    <property type="molecule type" value="Genomic_DNA"/>
</dbReference>
<gene>
    <name evidence="3" type="primary">PLEST012011</name>
    <name evidence="3" type="ORF">PLESTB_001598300</name>
</gene>
<sequence>MLASRTTPARSVTYACRKDTTRSVARTLRVWAELGDGSRTQQEVNPNVGAGKGPAAAEEPKTAEYYVGLIKNDIRQDNRASSNDMLVRNLQLAGGVAGVLGALLLAFMAANGLLPLPGTH</sequence>
<evidence type="ECO:0000256" key="1">
    <source>
        <dbReference type="SAM" id="MobiDB-lite"/>
    </source>
</evidence>
<comment type="caution">
    <text evidence="3">The sequence shown here is derived from an EMBL/GenBank/DDBJ whole genome shotgun (WGS) entry which is preliminary data.</text>
</comment>
<feature type="region of interest" description="Disordered" evidence="1">
    <location>
        <begin position="37"/>
        <end position="56"/>
    </location>
</feature>